<evidence type="ECO:0000313" key="2">
    <source>
        <dbReference type="Proteomes" id="UP000887458"/>
    </source>
</evidence>
<keyword evidence="2" id="KW-1185">Reference proteome</keyword>
<name>A0ABQ8J768_DERPT</name>
<sequence length="62" mass="7189">MVTIFEMDCRRSKTITIKLIYKSMQSAICYLATKADRQGHQGISSHNTIIYIKLTPAVWHFE</sequence>
<dbReference type="EMBL" id="NJHN03000063">
    <property type="protein sequence ID" value="KAH9418439.1"/>
    <property type="molecule type" value="Genomic_DNA"/>
</dbReference>
<evidence type="ECO:0000313" key="1">
    <source>
        <dbReference type="EMBL" id="KAH9418439.1"/>
    </source>
</evidence>
<protein>
    <submittedName>
        <fullName evidence="1">Uncharacterized protein</fullName>
    </submittedName>
</protein>
<reference evidence="1 2" key="2">
    <citation type="journal article" date="2022" name="Mol. Biol. Evol.">
        <title>Comparative Genomics Reveals Insights into the Divergent Evolution of Astigmatic Mites and Household Pest Adaptations.</title>
        <authorList>
            <person name="Xiong Q."/>
            <person name="Wan A.T."/>
            <person name="Liu X."/>
            <person name="Fung C.S."/>
            <person name="Xiao X."/>
            <person name="Malainual N."/>
            <person name="Hou J."/>
            <person name="Wang L."/>
            <person name="Wang M."/>
            <person name="Yang K.Y."/>
            <person name="Cui Y."/>
            <person name="Leung E.L."/>
            <person name="Nong W."/>
            <person name="Shin S.K."/>
            <person name="Au S.W."/>
            <person name="Jeong K.Y."/>
            <person name="Chew F.T."/>
            <person name="Hui J.H."/>
            <person name="Leung T.F."/>
            <person name="Tungtrongchitr A."/>
            <person name="Zhong N."/>
            <person name="Liu Z."/>
            <person name="Tsui S.K."/>
        </authorList>
    </citation>
    <scope>NUCLEOTIDE SEQUENCE [LARGE SCALE GENOMIC DNA]</scope>
    <source>
        <strain evidence="1">Derp</strain>
    </source>
</reference>
<dbReference type="Proteomes" id="UP000887458">
    <property type="component" value="Unassembled WGS sequence"/>
</dbReference>
<reference evidence="1 2" key="1">
    <citation type="journal article" date="2018" name="J. Allergy Clin. Immunol.">
        <title>High-quality assembly of Dermatophagoides pteronyssinus genome and transcriptome reveals a wide range of novel allergens.</title>
        <authorList>
            <person name="Liu X.Y."/>
            <person name="Yang K.Y."/>
            <person name="Wang M.Q."/>
            <person name="Kwok J.S."/>
            <person name="Zeng X."/>
            <person name="Yang Z."/>
            <person name="Xiao X.J."/>
            <person name="Lau C.P."/>
            <person name="Li Y."/>
            <person name="Huang Z.M."/>
            <person name="Ba J.G."/>
            <person name="Yim A.K."/>
            <person name="Ouyang C.Y."/>
            <person name="Ngai S.M."/>
            <person name="Chan T.F."/>
            <person name="Leung E.L."/>
            <person name="Liu L."/>
            <person name="Liu Z.G."/>
            <person name="Tsui S.K."/>
        </authorList>
    </citation>
    <scope>NUCLEOTIDE SEQUENCE [LARGE SCALE GENOMIC DNA]</scope>
    <source>
        <strain evidence="1">Derp</strain>
    </source>
</reference>
<gene>
    <name evidence="1" type="ORF">DERP_011301</name>
</gene>
<proteinExistence type="predicted"/>
<accession>A0ABQ8J768</accession>
<comment type="caution">
    <text evidence="1">The sequence shown here is derived from an EMBL/GenBank/DDBJ whole genome shotgun (WGS) entry which is preliminary data.</text>
</comment>
<organism evidence="1 2">
    <name type="scientific">Dermatophagoides pteronyssinus</name>
    <name type="common">European house dust mite</name>
    <dbReference type="NCBI Taxonomy" id="6956"/>
    <lineage>
        <taxon>Eukaryota</taxon>
        <taxon>Metazoa</taxon>
        <taxon>Ecdysozoa</taxon>
        <taxon>Arthropoda</taxon>
        <taxon>Chelicerata</taxon>
        <taxon>Arachnida</taxon>
        <taxon>Acari</taxon>
        <taxon>Acariformes</taxon>
        <taxon>Sarcoptiformes</taxon>
        <taxon>Astigmata</taxon>
        <taxon>Psoroptidia</taxon>
        <taxon>Analgoidea</taxon>
        <taxon>Pyroglyphidae</taxon>
        <taxon>Dermatophagoidinae</taxon>
        <taxon>Dermatophagoides</taxon>
    </lineage>
</organism>